<accession>A0A8J4ES87</accession>
<evidence type="ECO:0000256" key="1">
    <source>
        <dbReference type="ARBA" id="ARBA00023015"/>
    </source>
</evidence>
<evidence type="ECO:0000256" key="3">
    <source>
        <dbReference type="ARBA" id="ARBA00023163"/>
    </source>
</evidence>
<gene>
    <name evidence="6" type="ORF">NUM_69280</name>
</gene>
<keyword evidence="1" id="KW-0805">Transcription regulation</keyword>
<dbReference type="FunFam" id="1.10.10.60:FF:000141">
    <property type="entry name" value="TetR family transcriptional regulator"/>
    <property type="match status" value="1"/>
</dbReference>
<keyword evidence="3" id="KW-0804">Transcription</keyword>
<dbReference type="InterPro" id="IPR001647">
    <property type="entry name" value="HTH_TetR"/>
</dbReference>
<comment type="caution">
    <text evidence="6">The sequence shown here is derived from an EMBL/GenBank/DDBJ whole genome shotgun (WGS) entry which is preliminary data.</text>
</comment>
<dbReference type="Gene3D" id="1.10.357.10">
    <property type="entry name" value="Tetracycline Repressor, domain 2"/>
    <property type="match status" value="1"/>
</dbReference>
<evidence type="ECO:0000256" key="2">
    <source>
        <dbReference type="ARBA" id="ARBA00023125"/>
    </source>
</evidence>
<dbReference type="GO" id="GO:0000976">
    <property type="term" value="F:transcription cis-regulatory region binding"/>
    <property type="evidence" value="ECO:0007669"/>
    <property type="project" value="TreeGrafter"/>
</dbReference>
<dbReference type="SUPFAM" id="SSF48498">
    <property type="entry name" value="Tetracyclin repressor-like, C-terminal domain"/>
    <property type="match status" value="1"/>
</dbReference>
<dbReference type="InterPro" id="IPR036271">
    <property type="entry name" value="Tet_transcr_reg_TetR-rel_C_sf"/>
</dbReference>
<dbReference type="PANTHER" id="PTHR30055">
    <property type="entry name" value="HTH-TYPE TRANSCRIPTIONAL REGULATOR RUTR"/>
    <property type="match status" value="1"/>
</dbReference>
<dbReference type="PROSITE" id="PS50977">
    <property type="entry name" value="HTH_TETR_2"/>
    <property type="match status" value="1"/>
</dbReference>
<evidence type="ECO:0000313" key="7">
    <source>
        <dbReference type="Proteomes" id="UP000614996"/>
    </source>
</evidence>
<dbReference type="InterPro" id="IPR009057">
    <property type="entry name" value="Homeodomain-like_sf"/>
</dbReference>
<name>A0A8J4ES87_9ACTN</name>
<keyword evidence="7" id="KW-1185">Reference proteome</keyword>
<evidence type="ECO:0000313" key="6">
    <source>
        <dbReference type="EMBL" id="GIL31674.1"/>
    </source>
</evidence>
<dbReference type="AlphaFoldDB" id="A0A8J4ES87"/>
<reference evidence="7" key="1">
    <citation type="journal article" date="2021" name="Int. J. Syst. Evol. Microbiol.">
        <title>Actinocatenispora comari sp. nov., an endophytic actinomycete isolated from aerial parts of Comarum salesowianum.</title>
        <authorList>
            <person name="Oyunbileg N."/>
            <person name="Iizaka Y."/>
            <person name="Hamada M."/>
            <person name="Davaapurev B.O."/>
            <person name="Fukumoto A."/>
            <person name="Tsetseg B."/>
            <person name="Kato F."/>
            <person name="Tamura T."/>
            <person name="Batkhuu J."/>
            <person name="Anzai Y."/>
        </authorList>
    </citation>
    <scope>NUCLEOTIDE SEQUENCE [LARGE SCALE GENOMIC DNA]</scope>
    <source>
        <strain evidence="7">NUM-2625</strain>
    </source>
</reference>
<keyword evidence="2 4" id="KW-0238">DNA-binding</keyword>
<evidence type="ECO:0000259" key="5">
    <source>
        <dbReference type="PROSITE" id="PS50977"/>
    </source>
</evidence>
<evidence type="ECO:0000256" key="4">
    <source>
        <dbReference type="PROSITE-ProRule" id="PRU00335"/>
    </source>
</evidence>
<feature type="domain" description="HTH tetR-type" evidence="5">
    <location>
        <begin position="19"/>
        <end position="78"/>
    </location>
</feature>
<dbReference type="GO" id="GO:0003700">
    <property type="term" value="F:DNA-binding transcription factor activity"/>
    <property type="evidence" value="ECO:0007669"/>
    <property type="project" value="TreeGrafter"/>
</dbReference>
<dbReference type="InterPro" id="IPR050109">
    <property type="entry name" value="HTH-type_TetR-like_transc_reg"/>
</dbReference>
<dbReference type="PANTHER" id="PTHR30055:SF146">
    <property type="entry name" value="HTH-TYPE TRANSCRIPTIONAL DUAL REGULATOR CECR"/>
    <property type="match status" value="1"/>
</dbReference>
<sequence length="217" mass="23841">MLPGMTETTRRVPAGDRAERKRAAIVQAARAEFLRQGFGVSMDLIAARAGVSKVTVYNHFGSKEELFTAVVGDSLEHALGEPAATLEKELVDPGDLRQMLTRTVHAWVRGMTEPDVLALRSLVTSEIRRFPELGASWEAGGPGRVSPILETLFRDLAKQGVLAMPDVEVAVIQLYSLVLYPHFVYATYGGHIEPALTERLIAAGIDMFLEYYEADRA</sequence>
<feature type="DNA-binding region" description="H-T-H motif" evidence="4">
    <location>
        <begin position="41"/>
        <end position="60"/>
    </location>
</feature>
<dbReference type="EMBL" id="BOPO01000149">
    <property type="protein sequence ID" value="GIL31674.1"/>
    <property type="molecule type" value="Genomic_DNA"/>
</dbReference>
<dbReference type="Pfam" id="PF00440">
    <property type="entry name" value="TetR_N"/>
    <property type="match status" value="1"/>
</dbReference>
<organism evidence="6 7">
    <name type="scientific">Actinocatenispora comari</name>
    <dbReference type="NCBI Taxonomy" id="2807577"/>
    <lineage>
        <taxon>Bacteria</taxon>
        <taxon>Bacillati</taxon>
        <taxon>Actinomycetota</taxon>
        <taxon>Actinomycetes</taxon>
        <taxon>Micromonosporales</taxon>
        <taxon>Micromonosporaceae</taxon>
        <taxon>Actinocatenispora</taxon>
    </lineage>
</organism>
<dbReference type="Proteomes" id="UP000614996">
    <property type="component" value="Unassembled WGS sequence"/>
</dbReference>
<dbReference type="InterPro" id="IPR039536">
    <property type="entry name" value="TetR_C_Proteobacteria"/>
</dbReference>
<proteinExistence type="predicted"/>
<dbReference type="PRINTS" id="PR00455">
    <property type="entry name" value="HTHTETR"/>
</dbReference>
<dbReference type="GO" id="GO:0045892">
    <property type="term" value="P:negative regulation of DNA-templated transcription"/>
    <property type="evidence" value="ECO:0007669"/>
    <property type="project" value="UniProtKB-ARBA"/>
</dbReference>
<dbReference type="SUPFAM" id="SSF46689">
    <property type="entry name" value="Homeodomain-like"/>
    <property type="match status" value="1"/>
</dbReference>
<dbReference type="Pfam" id="PF14246">
    <property type="entry name" value="TetR_C_7"/>
    <property type="match status" value="1"/>
</dbReference>
<protein>
    <submittedName>
        <fullName evidence="6">Transcriptional regulator</fullName>
    </submittedName>
</protein>